<sequence>MAGGSWKVVALCFILNVVQLFQNTLVCGLDNGLALTPPMGWMDWERFRCNIDCNKDPDNCISEHLIKQQADRLAEDGYKDAGYEYVSIDDCWSNKERDSSGNLQPNSTRFPSGMKALGDYLHNKGLKFGMYADYGVFTCAGYPGSLGYIEQDAKTFANWGVDYLKVDGCFSNPAAFDDGFPKFTQAFNATGRPVLLSYEWPLYQSQVGIKPDYDAIARSCNTWRNYVDVQDSWSSVLKIVDHFAENQDTFIAAAGPGHWNDPDMLVIGDFGLNHEQSKAQFGLWSILAAPLIMSNDLRNISSKAKDILLNREVIAVDQDMLGKMGRRVLKQNDTEVWSRPLSNSSVAVLLFNRNANKVQVIEADIKMIGLVSNVAFARDLFNHQDLGFFINVVRAEVNPTGVVMMKLDPIEYPIYKNQILELA</sequence>
<dbReference type="Pfam" id="PF16499">
    <property type="entry name" value="Melibiase_2"/>
    <property type="match status" value="1"/>
</dbReference>
<dbReference type="EC" id="3.2.1.-" evidence="13"/>
<keyword evidence="10" id="KW-0325">Glycoprotein</keyword>
<dbReference type="FunFam" id="3.20.20.70:FF:000070">
    <property type="entry name" value="Alpha-galactosidase"/>
    <property type="match status" value="1"/>
</dbReference>
<keyword evidence="11" id="KW-0458">Lysosome</keyword>
<evidence type="ECO:0000256" key="14">
    <source>
        <dbReference type="SAM" id="SignalP"/>
    </source>
</evidence>
<comment type="subunit">
    <text evidence="4 13">Homodimer.</text>
</comment>
<evidence type="ECO:0000256" key="8">
    <source>
        <dbReference type="ARBA" id="ARBA00023098"/>
    </source>
</evidence>
<evidence type="ECO:0000256" key="3">
    <source>
        <dbReference type="ARBA" id="ARBA00009743"/>
    </source>
</evidence>
<dbReference type="GO" id="GO:0005764">
    <property type="term" value="C:lysosome"/>
    <property type="evidence" value="ECO:0007669"/>
    <property type="project" value="UniProtKB-SubCell"/>
</dbReference>
<dbReference type="SUPFAM" id="SSF51445">
    <property type="entry name" value="(Trans)glycosidases"/>
    <property type="match status" value="1"/>
</dbReference>
<dbReference type="EMBL" id="JARQWQ010000069">
    <property type="protein sequence ID" value="KAK2554486.1"/>
    <property type="molecule type" value="Genomic_DNA"/>
</dbReference>
<accession>A0AAD9Q4F7</accession>
<dbReference type="PRINTS" id="PR00740">
    <property type="entry name" value="GLHYDRLASE27"/>
</dbReference>
<dbReference type="AlphaFoldDB" id="A0AAD9Q4F7"/>
<keyword evidence="6 14" id="KW-0732">Signal</keyword>
<keyword evidence="8" id="KW-0443">Lipid metabolism</keyword>
<dbReference type="InterPro" id="IPR013780">
    <property type="entry name" value="Glyco_hydro_b"/>
</dbReference>
<reference evidence="16" key="1">
    <citation type="journal article" date="2023" name="G3 (Bethesda)">
        <title>Whole genome assembly and annotation of the endangered Caribbean coral Acropora cervicornis.</title>
        <authorList>
            <person name="Selwyn J.D."/>
            <person name="Vollmer S.V."/>
        </authorList>
    </citation>
    <scope>NUCLEOTIDE SEQUENCE</scope>
    <source>
        <strain evidence="16">K2</strain>
    </source>
</reference>
<evidence type="ECO:0000313" key="16">
    <source>
        <dbReference type="EMBL" id="KAK2554486.1"/>
    </source>
</evidence>
<dbReference type="Gene3D" id="2.60.40.1180">
    <property type="entry name" value="Golgi alpha-mannosidase II"/>
    <property type="match status" value="1"/>
</dbReference>
<dbReference type="SUPFAM" id="SSF51011">
    <property type="entry name" value="Glycosyl hydrolase domain"/>
    <property type="match status" value="1"/>
</dbReference>
<evidence type="ECO:0000256" key="9">
    <source>
        <dbReference type="ARBA" id="ARBA00023157"/>
    </source>
</evidence>
<feature type="chain" id="PRO_5042263196" description="Alpha-galactosidase" evidence="14">
    <location>
        <begin position="21"/>
        <end position="423"/>
    </location>
</feature>
<evidence type="ECO:0000256" key="5">
    <source>
        <dbReference type="ARBA" id="ARBA00012755"/>
    </source>
</evidence>
<evidence type="ECO:0000256" key="13">
    <source>
        <dbReference type="RuleBase" id="RU361168"/>
    </source>
</evidence>
<dbReference type="InterPro" id="IPR013785">
    <property type="entry name" value="Aldolase_TIM"/>
</dbReference>
<organism evidence="16 17">
    <name type="scientific">Acropora cervicornis</name>
    <name type="common">Staghorn coral</name>
    <dbReference type="NCBI Taxonomy" id="6130"/>
    <lineage>
        <taxon>Eukaryota</taxon>
        <taxon>Metazoa</taxon>
        <taxon>Cnidaria</taxon>
        <taxon>Anthozoa</taxon>
        <taxon>Hexacorallia</taxon>
        <taxon>Scleractinia</taxon>
        <taxon>Astrocoeniina</taxon>
        <taxon>Acroporidae</taxon>
        <taxon>Acropora</taxon>
    </lineage>
</organism>
<name>A0AAD9Q4F7_ACRCE</name>
<dbReference type="GO" id="GO:0019377">
    <property type="term" value="P:glycolipid catabolic process"/>
    <property type="evidence" value="ECO:0007669"/>
    <property type="project" value="UniProtKB-ARBA"/>
</dbReference>
<dbReference type="InterPro" id="IPR000111">
    <property type="entry name" value="Glyco_hydro_27/36_CS"/>
</dbReference>
<evidence type="ECO:0000256" key="1">
    <source>
        <dbReference type="ARBA" id="ARBA00001255"/>
    </source>
</evidence>
<comment type="catalytic activity">
    <reaction evidence="1">
        <text>Hydrolysis of terminal, non-reducing alpha-D-galactose residues in alpha-D-galactosides, including galactose oligosaccharides, galactomannans and galactolipids.</text>
        <dbReference type="EC" id="3.2.1.22"/>
    </reaction>
</comment>
<reference evidence="16" key="2">
    <citation type="journal article" date="2023" name="Science">
        <title>Genomic signatures of disease resistance in endangered staghorn corals.</title>
        <authorList>
            <person name="Vollmer S.V."/>
            <person name="Selwyn J.D."/>
            <person name="Despard B.A."/>
            <person name="Roesel C.L."/>
        </authorList>
    </citation>
    <scope>NUCLEOTIDE SEQUENCE</scope>
    <source>
        <strain evidence="16">K2</strain>
    </source>
</reference>
<dbReference type="GO" id="GO:0004557">
    <property type="term" value="F:alpha-galactosidase activity"/>
    <property type="evidence" value="ECO:0007669"/>
    <property type="project" value="UniProtKB-EC"/>
</dbReference>
<dbReference type="FunFam" id="2.60.40.1180:FF:000008">
    <property type="entry name" value="Alpha-galactosidase"/>
    <property type="match status" value="1"/>
</dbReference>
<dbReference type="GO" id="GO:0009311">
    <property type="term" value="P:oligosaccharide metabolic process"/>
    <property type="evidence" value="ECO:0007669"/>
    <property type="project" value="TreeGrafter"/>
</dbReference>
<dbReference type="InterPro" id="IPR041233">
    <property type="entry name" value="Melibiase_C"/>
</dbReference>
<comment type="caution">
    <text evidence="16">The sequence shown here is derived from an EMBL/GenBank/DDBJ whole genome shotgun (WGS) entry which is preliminary data.</text>
</comment>
<evidence type="ECO:0000313" key="17">
    <source>
        <dbReference type="Proteomes" id="UP001249851"/>
    </source>
</evidence>
<dbReference type="PROSITE" id="PS00512">
    <property type="entry name" value="ALPHA_GALACTOSIDASE"/>
    <property type="match status" value="1"/>
</dbReference>
<keyword evidence="12 13" id="KW-0326">Glycosidase</keyword>
<comment type="similarity">
    <text evidence="3 13">Belongs to the glycosyl hydrolase 27 family.</text>
</comment>
<evidence type="ECO:0000256" key="4">
    <source>
        <dbReference type="ARBA" id="ARBA00011738"/>
    </source>
</evidence>
<evidence type="ECO:0000259" key="15">
    <source>
        <dbReference type="Pfam" id="PF17801"/>
    </source>
</evidence>
<gene>
    <name evidence="16" type="ORF">P5673_023926</name>
</gene>
<dbReference type="Proteomes" id="UP001249851">
    <property type="component" value="Unassembled WGS sequence"/>
</dbReference>
<protein>
    <recommendedName>
        <fullName evidence="5 13">Alpha-galactosidase</fullName>
        <ecNumber evidence="13">3.2.1.-</ecNumber>
    </recommendedName>
</protein>
<keyword evidence="9 13" id="KW-1015">Disulfide bond</keyword>
<dbReference type="PANTHER" id="PTHR11452:SF83">
    <property type="entry name" value="ALPHA-GALACTOSIDASE"/>
    <property type="match status" value="1"/>
</dbReference>
<evidence type="ECO:0000256" key="7">
    <source>
        <dbReference type="ARBA" id="ARBA00022801"/>
    </source>
</evidence>
<dbReference type="Gene3D" id="3.20.20.70">
    <property type="entry name" value="Aldolase class I"/>
    <property type="match status" value="1"/>
</dbReference>
<feature type="signal peptide" evidence="14">
    <location>
        <begin position="1"/>
        <end position="20"/>
    </location>
</feature>
<dbReference type="GO" id="GO:0016020">
    <property type="term" value="C:membrane"/>
    <property type="evidence" value="ECO:0007669"/>
    <property type="project" value="GOC"/>
</dbReference>
<proteinExistence type="inferred from homology"/>
<dbReference type="Pfam" id="PF17801">
    <property type="entry name" value="Melibiase_C"/>
    <property type="match status" value="1"/>
</dbReference>
<evidence type="ECO:0000256" key="12">
    <source>
        <dbReference type="ARBA" id="ARBA00023295"/>
    </source>
</evidence>
<evidence type="ECO:0000256" key="2">
    <source>
        <dbReference type="ARBA" id="ARBA00004371"/>
    </source>
</evidence>
<dbReference type="GO" id="GO:0016139">
    <property type="term" value="P:glycoside catabolic process"/>
    <property type="evidence" value="ECO:0007669"/>
    <property type="project" value="TreeGrafter"/>
</dbReference>
<dbReference type="CDD" id="cd14792">
    <property type="entry name" value="GH27"/>
    <property type="match status" value="1"/>
</dbReference>
<dbReference type="InterPro" id="IPR002241">
    <property type="entry name" value="Glyco_hydro_27"/>
</dbReference>
<evidence type="ECO:0000256" key="6">
    <source>
        <dbReference type="ARBA" id="ARBA00022729"/>
    </source>
</evidence>
<keyword evidence="7 13" id="KW-0378">Hydrolase</keyword>
<comment type="subcellular location">
    <subcellularLocation>
        <location evidence="2">Lysosome</location>
    </subcellularLocation>
</comment>
<feature type="domain" description="Alpha galactosidase C-terminal" evidence="15">
    <location>
        <begin position="332"/>
        <end position="407"/>
    </location>
</feature>
<evidence type="ECO:0000256" key="11">
    <source>
        <dbReference type="ARBA" id="ARBA00023228"/>
    </source>
</evidence>
<dbReference type="PANTHER" id="PTHR11452">
    <property type="entry name" value="ALPHA-GALACTOSIDASE/ALPHA-N-ACETYLGALACTOSAMINIDASE"/>
    <property type="match status" value="1"/>
</dbReference>
<evidence type="ECO:0000256" key="10">
    <source>
        <dbReference type="ARBA" id="ARBA00023180"/>
    </source>
</evidence>
<dbReference type="InterPro" id="IPR017853">
    <property type="entry name" value="GH"/>
</dbReference>
<keyword evidence="17" id="KW-1185">Reference proteome</keyword>